<keyword evidence="4" id="KW-0949">S-adenosyl-L-methionine</keyword>
<keyword evidence="7" id="KW-1185">Reference proteome</keyword>
<evidence type="ECO:0000313" key="7">
    <source>
        <dbReference type="Proteomes" id="UP000694001"/>
    </source>
</evidence>
<evidence type="ECO:0000256" key="2">
    <source>
        <dbReference type="ARBA" id="ARBA00022603"/>
    </source>
</evidence>
<dbReference type="GO" id="GO:0032259">
    <property type="term" value="P:methylation"/>
    <property type="evidence" value="ECO:0007669"/>
    <property type="project" value="UniProtKB-KW"/>
</dbReference>
<dbReference type="PIRSF" id="PIRSF003085">
    <property type="entry name" value="CMAS"/>
    <property type="match status" value="1"/>
</dbReference>
<name>A0A975YK32_9PROT</name>
<gene>
    <name evidence="6" type="ORF">KO353_03470</name>
</gene>
<proteinExistence type="inferred from homology"/>
<organism evidence="6 7">
    <name type="scientific">Elioraea tepida</name>
    <dbReference type="NCBI Taxonomy" id="2843330"/>
    <lineage>
        <taxon>Bacteria</taxon>
        <taxon>Pseudomonadati</taxon>
        <taxon>Pseudomonadota</taxon>
        <taxon>Alphaproteobacteria</taxon>
        <taxon>Acetobacterales</taxon>
        <taxon>Elioraeaceae</taxon>
        <taxon>Elioraea</taxon>
    </lineage>
</organism>
<dbReference type="EMBL" id="CP076448">
    <property type="protein sequence ID" value="QXM25314.1"/>
    <property type="molecule type" value="Genomic_DNA"/>
</dbReference>
<dbReference type="PANTHER" id="PTHR43667:SF1">
    <property type="entry name" value="CYCLOPROPANE-FATTY-ACYL-PHOSPHOLIPID SYNTHASE"/>
    <property type="match status" value="1"/>
</dbReference>
<keyword evidence="5" id="KW-0443">Lipid metabolism</keyword>
<dbReference type="Proteomes" id="UP000694001">
    <property type="component" value="Chromosome"/>
</dbReference>
<evidence type="ECO:0000256" key="1">
    <source>
        <dbReference type="ARBA" id="ARBA00010815"/>
    </source>
</evidence>
<dbReference type="KEGG" id="elio:KO353_03470"/>
<keyword evidence="2" id="KW-0489">Methyltransferase</keyword>
<protein>
    <submittedName>
        <fullName evidence="6">Cyclopropane-fatty-acyl-phospholipid synthase family protein</fullName>
    </submittedName>
</protein>
<evidence type="ECO:0000256" key="5">
    <source>
        <dbReference type="ARBA" id="ARBA00023098"/>
    </source>
</evidence>
<accession>A0A975YK32</accession>
<dbReference type="GO" id="GO:0006629">
    <property type="term" value="P:lipid metabolic process"/>
    <property type="evidence" value="ECO:0007669"/>
    <property type="project" value="UniProtKB-KW"/>
</dbReference>
<evidence type="ECO:0000256" key="3">
    <source>
        <dbReference type="ARBA" id="ARBA00022679"/>
    </source>
</evidence>
<dbReference type="InterPro" id="IPR050723">
    <property type="entry name" value="CFA/CMAS"/>
</dbReference>
<dbReference type="AlphaFoldDB" id="A0A975YK32"/>
<keyword evidence="3" id="KW-0808">Transferase</keyword>
<dbReference type="PANTHER" id="PTHR43667">
    <property type="entry name" value="CYCLOPROPANE-FATTY-ACYL-PHOSPHOLIPID SYNTHASE"/>
    <property type="match status" value="1"/>
</dbReference>
<reference evidence="6" key="1">
    <citation type="submission" date="2021-06" db="EMBL/GenBank/DDBJ databases">
        <title>Elioraea tepida, sp. nov., a moderately thermophilic aerobic anoxygenic phototrophic bacterium isolated from an alkaline siliceous hot spring mat community in Yellowstone National Park, WY, USA.</title>
        <authorList>
            <person name="Saini M.K."/>
            <person name="Yoshida S."/>
            <person name="Sebastian A."/>
            <person name="Hirose S."/>
            <person name="Hara E."/>
            <person name="Tamaki H."/>
            <person name="Soulier N.T."/>
            <person name="Albert I."/>
            <person name="Hanada S."/>
            <person name="Bryant D.A."/>
            <person name="Tank M."/>
        </authorList>
    </citation>
    <scope>NUCLEOTIDE SEQUENCE</scope>
    <source>
        <strain evidence="6">MS-P2</strain>
    </source>
</reference>
<dbReference type="Pfam" id="PF02353">
    <property type="entry name" value="CMAS"/>
    <property type="match status" value="1"/>
</dbReference>
<dbReference type="RefSeq" id="WP_218286370.1">
    <property type="nucleotide sequence ID" value="NZ_CP076448.1"/>
</dbReference>
<dbReference type="GO" id="GO:0008168">
    <property type="term" value="F:methyltransferase activity"/>
    <property type="evidence" value="ECO:0007669"/>
    <property type="project" value="UniProtKB-KW"/>
</dbReference>
<evidence type="ECO:0000313" key="6">
    <source>
        <dbReference type="EMBL" id="QXM25314.1"/>
    </source>
</evidence>
<comment type="similarity">
    <text evidence="1">Belongs to the CFA/CMAS family.</text>
</comment>
<sequence>MRRLLRNLFERVGRGQSEAIAVRFADGSSWQNRAGDPAVTVVFRTAAAEARTLLLGYVGFFEAYFDQHIDILGEDAVGRLMRLAYGSAYRYQANPIVTLLRRWREWRDDNHDAAAAQANARRHYGLPHPFFRLMLGEDCLYAEGIWDEGATTLEEAQRHRCETICRALQLKPGERLVEVGSGWGEMALHAAERHGVEVVNYGLVPEQNAVMAERIRQRGLEGRVTIVEKDHRALLEEKERYDKYLSVGVYEHAGRRWQPAWIESIAAALKPGGMGLISTTSYPSQFATEYLTLKYVFPGGSVPSLPRLLELLDRNGLHVVRVEELGWHYQRTAACWLANVEAHWDEIAALDPRRFDEKFRRVWTWYLHGVIEGFRPAGGGLNLHHILFTKGKGQWSRGGVRERAASGDGG</sequence>
<evidence type="ECO:0000256" key="4">
    <source>
        <dbReference type="ARBA" id="ARBA00022691"/>
    </source>
</evidence>
<dbReference type="InterPro" id="IPR003333">
    <property type="entry name" value="CMAS"/>
</dbReference>
<dbReference type="CDD" id="cd02440">
    <property type="entry name" value="AdoMet_MTases"/>
    <property type="match status" value="1"/>
</dbReference>